<gene>
    <name evidence="2" type="ORF">PSM36_0506</name>
</gene>
<keyword evidence="1" id="KW-0472">Membrane</keyword>
<evidence type="ECO:0000313" key="3">
    <source>
        <dbReference type="Proteomes" id="UP000187464"/>
    </source>
</evidence>
<protein>
    <submittedName>
        <fullName evidence="2">Putative membrane protein</fullName>
    </submittedName>
</protein>
<organism evidence="2 3">
    <name type="scientific">Proteiniphilum saccharofermentans</name>
    <dbReference type="NCBI Taxonomy" id="1642647"/>
    <lineage>
        <taxon>Bacteria</taxon>
        <taxon>Pseudomonadati</taxon>
        <taxon>Bacteroidota</taxon>
        <taxon>Bacteroidia</taxon>
        <taxon>Bacteroidales</taxon>
        <taxon>Dysgonomonadaceae</taxon>
        <taxon>Proteiniphilum</taxon>
    </lineage>
</organism>
<keyword evidence="1" id="KW-0812">Transmembrane</keyword>
<evidence type="ECO:0000313" key="2">
    <source>
        <dbReference type="EMBL" id="SCD19336.1"/>
    </source>
</evidence>
<evidence type="ECO:0000256" key="1">
    <source>
        <dbReference type="SAM" id="Phobius"/>
    </source>
</evidence>
<keyword evidence="1" id="KW-1133">Transmembrane helix</keyword>
<keyword evidence="3" id="KW-1185">Reference proteome</keyword>
<dbReference type="InterPro" id="IPR045755">
    <property type="entry name" value="FtsL-like"/>
</dbReference>
<dbReference type="EMBL" id="LT605205">
    <property type="protein sequence ID" value="SCD19336.1"/>
    <property type="molecule type" value="Genomic_DNA"/>
</dbReference>
<sequence length="110" mass="12990">MKFKFDNIRKSFVRVFGGSVLTEDFFLKNMRFVIAIVLVMFLFISHRYKVLQQMAEIEKLQQELRDAKYESLTISSSLTEASRQGEIERRIEEAGLELKVTNEPVYYLDK</sequence>
<feature type="transmembrane region" description="Helical" evidence="1">
    <location>
        <begin position="25"/>
        <end position="44"/>
    </location>
</feature>
<accession>A0A1R3SSL5</accession>
<reference evidence="3" key="1">
    <citation type="submission" date="2016-08" db="EMBL/GenBank/DDBJ databases">
        <authorList>
            <person name="Wibberg D."/>
        </authorList>
    </citation>
    <scope>NUCLEOTIDE SEQUENCE [LARGE SCALE GENOMIC DNA]</scope>
</reference>
<dbReference type="KEGG" id="psac:PSM36_0506"/>
<dbReference type="STRING" id="1642647.PSM36_0506"/>
<dbReference type="Proteomes" id="UP000187464">
    <property type="component" value="Chromosome I"/>
</dbReference>
<dbReference type="AlphaFoldDB" id="A0A1R3SSL5"/>
<name>A0A1R3SSL5_9BACT</name>
<dbReference type="Pfam" id="PF19579">
    <property type="entry name" value="FtsL_2"/>
    <property type="match status" value="1"/>
</dbReference>
<proteinExistence type="predicted"/>